<dbReference type="InterPro" id="IPR037523">
    <property type="entry name" value="VOC_core"/>
</dbReference>
<comment type="caution">
    <text evidence="2">The sequence shown here is derived from an EMBL/GenBank/DDBJ whole genome shotgun (WGS) entry which is preliminary data.</text>
</comment>
<dbReference type="Gene3D" id="3.10.180.10">
    <property type="entry name" value="2,3-Dihydroxybiphenyl 1,2-Dioxygenase, domain 1"/>
    <property type="match status" value="1"/>
</dbReference>
<dbReference type="RefSeq" id="WP_343801547.1">
    <property type="nucleotide sequence ID" value="NZ_BAAADJ010000058.1"/>
</dbReference>
<dbReference type="SUPFAM" id="SSF54593">
    <property type="entry name" value="Glyoxalase/Bleomycin resistance protein/Dihydroxybiphenyl dioxygenase"/>
    <property type="match status" value="1"/>
</dbReference>
<evidence type="ECO:0000313" key="2">
    <source>
        <dbReference type="EMBL" id="GAA0340543.1"/>
    </source>
</evidence>
<dbReference type="InterPro" id="IPR029068">
    <property type="entry name" value="Glyas_Bleomycin-R_OHBP_Dase"/>
</dbReference>
<organism evidence="2 3">
    <name type="scientific">Bacillus carboniphilus</name>
    <dbReference type="NCBI Taxonomy" id="86663"/>
    <lineage>
        <taxon>Bacteria</taxon>
        <taxon>Bacillati</taxon>
        <taxon>Bacillota</taxon>
        <taxon>Bacilli</taxon>
        <taxon>Bacillales</taxon>
        <taxon>Bacillaceae</taxon>
        <taxon>Bacillus</taxon>
    </lineage>
</organism>
<dbReference type="Proteomes" id="UP001500782">
    <property type="component" value="Unassembled WGS sequence"/>
</dbReference>
<reference evidence="3" key="1">
    <citation type="journal article" date="2019" name="Int. J. Syst. Evol. Microbiol.">
        <title>The Global Catalogue of Microorganisms (GCM) 10K type strain sequencing project: providing services to taxonomists for standard genome sequencing and annotation.</title>
        <authorList>
            <consortium name="The Broad Institute Genomics Platform"/>
            <consortium name="The Broad Institute Genome Sequencing Center for Infectious Disease"/>
            <person name="Wu L."/>
            <person name="Ma J."/>
        </authorList>
    </citation>
    <scope>NUCLEOTIDE SEQUENCE [LARGE SCALE GENOMIC DNA]</scope>
    <source>
        <strain evidence="3">JCM 9731</strain>
    </source>
</reference>
<evidence type="ECO:0000313" key="3">
    <source>
        <dbReference type="Proteomes" id="UP001500782"/>
    </source>
</evidence>
<gene>
    <name evidence="2" type="ORF">GCM10008967_33630</name>
</gene>
<evidence type="ECO:0000259" key="1">
    <source>
        <dbReference type="PROSITE" id="PS51819"/>
    </source>
</evidence>
<dbReference type="EMBL" id="BAAADJ010000058">
    <property type="protein sequence ID" value="GAA0340543.1"/>
    <property type="molecule type" value="Genomic_DNA"/>
</dbReference>
<sequence length="119" mass="13788">MKWHHVGIEVKNISESIRFYQNYFGLEIEEELEWEDETVIFMGKGPVRIELIQVHNEIVTSVQDSSVHFSWEVETISGWIDTLGGKGLIPVEGPIKLENGWQTVFYEGPTQEVIELIQR</sequence>
<proteinExistence type="predicted"/>
<dbReference type="PROSITE" id="PS51819">
    <property type="entry name" value="VOC"/>
    <property type="match status" value="1"/>
</dbReference>
<name>A0ABP3GAE4_9BACI</name>
<protein>
    <recommendedName>
        <fullName evidence="1">VOC domain-containing protein</fullName>
    </recommendedName>
</protein>
<dbReference type="Pfam" id="PF13669">
    <property type="entry name" value="Glyoxalase_4"/>
    <property type="match status" value="1"/>
</dbReference>
<feature type="domain" description="VOC" evidence="1">
    <location>
        <begin position="2"/>
        <end position="119"/>
    </location>
</feature>
<keyword evidence="3" id="KW-1185">Reference proteome</keyword>
<accession>A0ABP3GAE4</accession>